<dbReference type="InterPro" id="IPR032675">
    <property type="entry name" value="LRR_dom_sf"/>
</dbReference>
<protein>
    <recommendedName>
        <fullName evidence="1">F-box domain-containing protein</fullName>
    </recommendedName>
</protein>
<evidence type="ECO:0000313" key="3">
    <source>
        <dbReference type="Proteomes" id="UP000310066"/>
    </source>
</evidence>
<evidence type="ECO:0000313" key="2">
    <source>
        <dbReference type="EMBL" id="TKA25784.1"/>
    </source>
</evidence>
<proteinExistence type="predicted"/>
<dbReference type="Pfam" id="PF00646">
    <property type="entry name" value="F-box"/>
    <property type="match status" value="1"/>
</dbReference>
<reference evidence="2 3" key="1">
    <citation type="submission" date="2017-03" db="EMBL/GenBank/DDBJ databases">
        <title>Genomes of endolithic fungi from Antarctica.</title>
        <authorList>
            <person name="Coleine C."/>
            <person name="Masonjones S."/>
            <person name="Stajich J.E."/>
        </authorList>
    </citation>
    <scope>NUCLEOTIDE SEQUENCE [LARGE SCALE GENOMIC DNA]</scope>
    <source>
        <strain evidence="2 3">CCFEE 5311</strain>
    </source>
</reference>
<organism evidence="2 3">
    <name type="scientific">Friedmanniomyces endolithicus</name>
    <dbReference type="NCBI Taxonomy" id="329885"/>
    <lineage>
        <taxon>Eukaryota</taxon>
        <taxon>Fungi</taxon>
        <taxon>Dikarya</taxon>
        <taxon>Ascomycota</taxon>
        <taxon>Pezizomycotina</taxon>
        <taxon>Dothideomycetes</taxon>
        <taxon>Dothideomycetidae</taxon>
        <taxon>Mycosphaerellales</taxon>
        <taxon>Teratosphaeriaceae</taxon>
        <taxon>Friedmanniomyces</taxon>
    </lineage>
</organism>
<sequence length="552" mass="63143">MPSLLTLPVELLERILDLLENVDWKNFRRTSHECAEHVTSLIFREIAIDLEPHGCDGLASIAREPQLRQHVQTINLKRRDGLKSFAGFDDWHTANIYEYEAILDKDPALSHPQHATTLSRTDWQALSQDQLEELYRRYEDDEGARDAYATRLAAAVSTAIVAGTTRLAAGTQLKSQTSDAQQVLDQLTNGVEALDGVRNLTYRPAFEDEDCWGQRWRNIEFHPEGLVKCGGFGVEPDIDALQLYFVLRTALRAANRLDCVQVLSRGHAFWSVPHLRWLLDWTATRYLHPQSSDTLVSEGLESWIYDIGGPLRVMQYTEALTRDLVAVERSFSRLSRVEFRVDTCWSEDSGEQETIAQAISCMLKEAIQVRHLTLVLRDHASSDEWGEYVFFDATFAIRALNHESARQIMKASTSLLSAVFHLTSLRHLHLSFAVGGVHLRQLLARLKLLRHLELRYVALWPREDIWEDVLRYIAHHCRLESVVLRALEDIHLGRPRLILCPDAPIWKTNAANAAMYGNYEDAIVCFALRKSESLPCLLPDAFLRQQHDHVLW</sequence>
<dbReference type="Gene3D" id="3.80.10.10">
    <property type="entry name" value="Ribonuclease Inhibitor"/>
    <property type="match status" value="1"/>
</dbReference>
<dbReference type="OrthoDB" id="3863059at2759"/>
<dbReference type="Proteomes" id="UP000310066">
    <property type="component" value="Unassembled WGS sequence"/>
</dbReference>
<gene>
    <name evidence="2" type="ORF">B0A54_17784</name>
</gene>
<comment type="caution">
    <text evidence="2">The sequence shown here is derived from an EMBL/GenBank/DDBJ whole genome shotgun (WGS) entry which is preliminary data.</text>
</comment>
<dbReference type="AlphaFoldDB" id="A0A4U0TU87"/>
<evidence type="ECO:0000259" key="1">
    <source>
        <dbReference type="Pfam" id="PF00646"/>
    </source>
</evidence>
<dbReference type="EMBL" id="NAJP01000150">
    <property type="protein sequence ID" value="TKA25784.1"/>
    <property type="molecule type" value="Genomic_DNA"/>
</dbReference>
<feature type="domain" description="F-box" evidence="1">
    <location>
        <begin position="4"/>
        <end position="44"/>
    </location>
</feature>
<dbReference type="InterPro" id="IPR001810">
    <property type="entry name" value="F-box_dom"/>
</dbReference>
<name>A0A4U0TU87_9PEZI</name>
<accession>A0A4U0TU87</accession>